<comment type="caution">
    <text evidence="2">The sequence shown here is derived from an EMBL/GenBank/DDBJ whole genome shotgun (WGS) entry which is preliminary data.</text>
</comment>
<proteinExistence type="predicted"/>
<dbReference type="PANTHER" id="PTHR11941:SF54">
    <property type="entry name" value="ENOYL-COA HYDRATASE, MITOCHONDRIAL"/>
    <property type="match status" value="1"/>
</dbReference>
<accession>A0AAD6Z7F5</accession>
<dbReference type="Proteomes" id="UP001218218">
    <property type="component" value="Unassembled WGS sequence"/>
</dbReference>
<sequence length="295" mass="31661">MFHSLLKFATVTCLALSANAARYPSFGTLQTTNSSGVLNVAINNTFSPINLFDFHVAADLANLIETLQANDTDIRVVVFSSGNKDFFIAHFDINFVLPGYGACFVSLLWNITQLPQATIAAIEGRARGIGNEFIMACDMRFATTAPSVLLGQIETSLGVIPGAGGGLYLAHEIGRGRALEYVLSAQDIDGATAERIGWINRAFPTSSALADYVQTLAARIALFPPAGIAAAKKEVDAVGRPSKELFIRKSQDVFDVLVGTPAAQELEEKLIALTHNQSIGPLELSYGTEVFELYK</sequence>
<dbReference type="SUPFAM" id="SSF52096">
    <property type="entry name" value="ClpP/crotonase"/>
    <property type="match status" value="1"/>
</dbReference>
<keyword evidence="3" id="KW-1185">Reference proteome</keyword>
<dbReference type="GO" id="GO:0003824">
    <property type="term" value="F:catalytic activity"/>
    <property type="evidence" value="ECO:0007669"/>
    <property type="project" value="UniProtKB-ARBA"/>
</dbReference>
<keyword evidence="1" id="KW-0732">Signal</keyword>
<dbReference type="AlphaFoldDB" id="A0AAD6Z7F5"/>
<name>A0AAD6Z7F5_9AGAR</name>
<evidence type="ECO:0000313" key="2">
    <source>
        <dbReference type="EMBL" id="KAJ7310919.1"/>
    </source>
</evidence>
<dbReference type="Gene3D" id="3.90.226.10">
    <property type="entry name" value="2-enoyl-CoA Hydratase, Chain A, domain 1"/>
    <property type="match status" value="1"/>
</dbReference>
<evidence type="ECO:0000256" key="1">
    <source>
        <dbReference type="SAM" id="SignalP"/>
    </source>
</evidence>
<dbReference type="InterPro" id="IPR029045">
    <property type="entry name" value="ClpP/crotonase-like_dom_sf"/>
</dbReference>
<dbReference type="PANTHER" id="PTHR11941">
    <property type="entry name" value="ENOYL-COA HYDRATASE-RELATED"/>
    <property type="match status" value="1"/>
</dbReference>
<reference evidence="2" key="1">
    <citation type="submission" date="2023-03" db="EMBL/GenBank/DDBJ databases">
        <title>Massive genome expansion in bonnet fungi (Mycena s.s.) driven by repeated elements and novel gene families across ecological guilds.</title>
        <authorList>
            <consortium name="Lawrence Berkeley National Laboratory"/>
            <person name="Harder C.B."/>
            <person name="Miyauchi S."/>
            <person name="Viragh M."/>
            <person name="Kuo A."/>
            <person name="Thoen E."/>
            <person name="Andreopoulos B."/>
            <person name="Lu D."/>
            <person name="Skrede I."/>
            <person name="Drula E."/>
            <person name="Henrissat B."/>
            <person name="Morin E."/>
            <person name="Kohler A."/>
            <person name="Barry K."/>
            <person name="LaButti K."/>
            <person name="Morin E."/>
            <person name="Salamov A."/>
            <person name="Lipzen A."/>
            <person name="Mereny Z."/>
            <person name="Hegedus B."/>
            <person name="Baldrian P."/>
            <person name="Stursova M."/>
            <person name="Weitz H."/>
            <person name="Taylor A."/>
            <person name="Grigoriev I.V."/>
            <person name="Nagy L.G."/>
            <person name="Martin F."/>
            <person name="Kauserud H."/>
        </authorList>
    </citation>
    <scope>NUCLEOTIDE SEQUENCE</scope>
    <source>
        <strain evidence="2">CBHHK002</strain>
    </source>
</reference>
<organism evidence="2 3">
    <name type="scientific">Mycena albidolilacea</name>
    <dbReference type="NCBI Taxonomy" id="1033008"/>
    <lineage>
        <taxon>Eukaryota</taxon>
        <taxon>Fungi</taxon>
        <taxon>Dikarya</taxon>
        <taxon>Basidiomycota</taxon>
        <taxon>Agaricomycotina</taxon>
        <taxon>Agaricomycetes</taxon>
        <taxon>Agaricomycetidae</taxon>
        <taxon>Agaricales</taxon>
        <taxon>Marasmiineae</taxon>
        <taxon>Mycenaceae</taxon>
        <taxon>Mycena</taxon>
    </lineage>
</organism>
<dbReference type="EMBL" id="JARIHO010000076">
    <property type="protein sequence ID" value="KAJ7310919.1"/>
    <property type="molecule type" value="Genomic_DNA"/>
</dbReference>
<protein>
    <submittedName>
        <fullName evidence="2">ClpP/crotonase-like domain-containing protein</fullName>
    </submittedName>
</protein>
<feature type="signal peptide" evidence="1">
    <location>
        <begin position="1"/>
        <end position="20"/>
    </location>
</feature>
<dbReference type="InterPro" id="IPR001753">
    <property type="entry name" value="Enoyl-CoA_hydra/iso"/>
</dbReference>
<evidence type="ECO:0000313" key="3">
    <source>
        <dbReference type="Proteomes" id="UP001218218"/>
    </source>
</evidence>
<gene>
    <name evidence="2" type="ORF">DFH08DRAFT_718454</name>
</gene>
<dbReference type="Pfam" id="PF00378">
    <property type="entry name" value="ECH_1"/>
    <property type="match status" value="1"/>
</dbReference>
<feature type="chain" id="PRO_5041910265" evidence="1">
    <location>
        <begin position="21"/>
        <end position="295"/>
    </location>
</feature>
<dbReference type="CDD" id="cd06558">
    <property type="entry name" value="crotonase-like"/>
    <property type="match status" value="1"/>
</dbReference>
<dbReference type="GO" id="GO:0006635">
    <property type="term" value="P:fatty acid beta-oxidation"/>
    <property type="evidence" value="ECO:0007669"/>
    <property type="project" value="TreeGrafter"/>
</dbReference>